<feature type="transmembrane region" description="Helical" evidence="6">
    <location>
        <begin position="119"/>
        <end position="145"/>
    </location>
</feature>
<name>A0ABM5LW73_BACA1</name>
<evidence type="ECO:0000256" key="2">
    <source>
        <dbReference type="ARBA" id="ARBA00022448"/>
    </source>
</evidence>
<evidence type="ECO:0000256" key="5">
    <source>
        <dbReference type="ARBA" id="ARBA00023136"/>
    </source>
</evidence>
<evidence type="ECO:0000256" key="4">
    <source>
        <dbReference type="ARBA" id="ARBA00022989"/>
    </source>
</evidence>
<feature type="transmembrane region" description="Helical" evidence="6">
    <location>
        <begin position="72"/>
        <end position="99"/>
    </location>
</feature>
<sequence length="354" mass="36708">MELAAILFSLFFAINIGASGAAASMGVAYGSGAVRKKLYALLICAAGVLSGAVIGGGEVVKTISSGIIPEQSITLTIVCIIIGAAALSLFTANVLGIPLSTSEVTVGAVVGVGVAYKVLFLNNLLMIVVFWILVPFVAFCFTFFVSKLFQFFKIEVKSSRKQKTLGIILLFAGFFEAFSAGMNNVANAVGPLVAAGVLDVTKGTLYGGIFVALGALLLGGRVLETNGKKITKFSKGEGILLSGTGAGLVIISSVFGLPVPLAQVTSSSIIGIGMAKNGPNVFHKQVVRTMLKVWVVSPFLSLSISYLLVSLFLKGDYYSVFMMASVLLAAGGAVSLMKAIRKESRSVHEQGGGI</sequence>
<keyword evidence="5 6" id="KW-0472">Membrane</keyword>
<feature type="transmembrane region" description="Helical" evidence="6">
    <location>
        <begin position="38"/>
        <end position="60"/>
    </location>
</feature>
<keyword evidence="8" id="KW-1185">Reference proteome</keyword>
<organism evidence="7 8">
    <name type="scientific">Bacillus atrophaeus (strain 1942)</name>
    <dbReference type="NCBI Taxonomy" id="720555"/>
    <lineage>
        <taxon>Bacteria</taxon>
        <taxon>Bacillati</taxon>
        <taxon>Bacillota</taxon>
        <taxon>Bacilli</taxon>
        <taxon>Bacillales</taxon>
        <taxon>Bacillaceae</taxon>
        <taxon>Bacillus</taxon>
    </lineage>
</organism>
<feature type="transmembrane region" description="Helical" evidence="6">
    <location>
        <begin position="293"/>
        <end position="312"/>
    </location>
</feature>
<evidence type="ECO:0000256" key="3">
    <source>
        <dbReference type="ARBA" id="ARBA00022692"/>
    </source>
</evidence>
<gene>
    <name evidence="7" type="ordered locus">BATR1942_05585</name>
</gene>
<evidence type="ECO:0000313" key="7">
    <source>
        <dbReference type="EMBL" id="ADP32071.1"/>
    </source>
</evidence>
<keyword evidence="4 6" id="KW-1133">Transmembrane helix</keyword>
<protein>
    <submittedName>
        <fullName evidence="7">Sulfate permease</fullName>
    </submittedName>
</protein>
<dbReference type="PANTHER" id="PTHR11101:SF80">
    <property type="entry name" value="PHOSPHATE TRANSPORTER"/>
    <property type="match status" value="1"/>
</dbReference>
<evidence type="ECO:0000256" key="6">
    <source>
        <dbReference type="SAM" id="Phobius"/>
    </source>
</evidence>
<feature type="transmembrane region" description="Helical" evidence="6">
    <location>
        <begin position="205"/>
        <end position="223"/>
    </location>
</feature>
<dbReference type="Proteomes" id="UP000006867">
    <property type="component" value="Chromosome"/>
</dbReference>
<keyword evidence="3 6" id="KW-0812">Transmembrane</keyword>
<reference evidence="7 8" key="1">
    <citation type="journal article" date="2011" name="Front. Microbiol.">
        <title>Genomic signatures of strain selection and enhancement in Bacillus atrophaeus var. globigii, a historical biowarfare simulant.</title>
        <authorList>
            <person name="Gibbons H.S."/>
            <person name="Broomall S.M."/>
            <person name="McNew L.A."/>
            <person name="Daligault H."/>
            <person name="Chapman C."/>
            <person name="Bruce D."/>
            <person name="Karavis M."/>
            <person name="Krepps M."/>
            <person name="McGregor P.A."/>
            <person name="Hong C."/>
            <person name="Park K.H."/>
            <person name="Akmal A."/>
            <person name="Feldman A."/>
            <person name="Lin J.S."/>
            <person name="Chang W.E."/>
            <person name="Higgs B.W."/>
            <person name="Demirev P."/>
            <person name="Lindquist J."/>
            <person name="Liem A."/>
            <person name="Fochler E."/>
            <person name="Read T.D."/>
            <person name="Tapia R."/>
            <person name="Johnson S."/>
            <person name="Bishop-Lilly K.A."/>
            <person name="Detter C."/>
            <person name="Han C."/>
            <person name="Sozhamannan S."/>
            <person name="Rosenzweig C.N."/>
            <person name="Skowronski E.W."/>
        </authorList>
    </citation>
    <scope>NUCLEOTIDE SEQUENCE [LARGE SCALE GENOMIC DNA]</scope>
    <source>
        <strain evidence="7 8">1942</strain>
    </source>
</reference>
<dbReference type="InterPro" id="IPR001204">
    <property type="entry name" value="Phos_transporter"/>
</dbReference>
<comment type="subcellular location">
    <subcellularLocation>
        <location evidence="1">Membrane</location>
        <topology evidence="1">Multi-pass membrane protein</topology>
    </subcellularLocation>
</comment>
<dbReference type="RefSeq" id="WP_003329013.1">
    <property type="nucleotide sequence ID" value="NC_014639.1"/>
</dbReference>
<keyword evidence="2" id="KW-0813">Transport</keyword>
<feature type="transmembrane region" description="Helical" evidence="6">
    <location>
        <begin position="165"/>
        <end position="185"/>
    </location>
</feature>
<feature type="transmembrane region" description="Helical" evidence="6">
    <location>
        <begin position="318"/>
        <end position="337"/>
    </location>
</feature>
<dbReference type="EMBL" id="CP002207">
    <property type="protein sequence ID" value="ADP32071.1"/>
    <property type="molecule type" value="Genomic_DNA"/>
</dbReference>
<proteinExistence type="predicted"/>
<evidence type="ECO:0000256" key="1">
    <source>
        <dbReference type="ARBA" id="ARBA00004141"/>
    </source>
</evidence>
<dbReference type="PANTHER" id="PTHR11101">
    <property type="entry name" value="PHOSPHATE TRANSPORTER"/>
    <property type="match status" value="1"/>
</dbReference>
<evidence type="ECO:0000313" key="8">
    <source>
        <dbReference type="Proteomes" id="UP000006867"/>
    </source>
</evidence>
<accession>A0ABM5LW73</accession>
<dbReference type="Pfam" id="PF01384">
    <property type="entry name" value="PHO4"/>
    <property type="match status" value="1"/>
</dbReference>